<evidence type="ECO:0000256" key="5">
    <source>
        <dbReference type="ARBA" id="ARBA00023136"/>
    </source>
</evidence>
<evidence type="ECO:0000259" key="9">
    <source>
        <dbReference type="PROSITE" id="PS50041"/>
    </source>
</evidence>
<name>A0A2B4RIE8_STYPI</name>
<dbReference type="InterPro" id="IPR016186">
    <property type="entry name" value="C-type_lectin-like/link_sf"/>
</dbReference>
<evidence type="ECO:0000259" key="10">
    <source>
        <dbReference type="PROSITE" id="PS50261"/>
    </source>
</evidence>
<protein>
    <submittedName>
        <fullName evidence="11">Putative G-protein coupled receptor 133</fullName>
    </submittedName>
</protein>
<dbReference type="GO" id="GO:0007166">
    <property type="term" value="P:cell surface receptor signaling pathway"/>
    <property type="evidence" value="ECO:0007669"/>
    <property type="project" value="InterPro"/>
</dbReference>
<dbReference type="Pfam" id="PF00059">
    <property type="entry name" value="Lectin_C"/>
    <property type="match status" value="1"/>
</dbReference>
<evidence type="ECO:0000256" key="7">
    <source>
        <dbReference type="ARBA" id="ARBA00023180"/>
    </source>
</evidence>
<keyword evidence="3 8" id="KW-0812">Transmembrane</keyword>
<evidence type="ECO:0000256" key="6">
    <source>
        <dbReference type="ARBA" id="ARBA00023157"/>
    </source>
</evidence>
<dbReference type="CDD" id="cd15040">
    <property type="entry name" value="7tmB2_Adhesion"/>
    <property type="match status" value="1"/>
</dbReference>
<comment type="similarity">
    <text evidence="2">Belongs to the G-protein coupled receptor 2 family. Adhesion G-protein coupled receptor (ADGR) subfamily.</text>
</comment>
<dbReference type="PROSITE" id="PS50041">
    <property type="entry name" value="C_TYPE_LECTIN_2"/>
    <property type="match status" value="1"/>
</dbReference>
<dbReference type="EMBL" id="LSMT01000560">
    <property type="protein sequence ID" value="PFX16260.1"/>
    <property type="molecule type" value="Genomic_DNA"/>
</dbReference>
<feature type="transmembrane region" description="Helical" evidence="8">
    <location>
        <begin position="1371"/>
        <end position="1393"/>
    </location>
</feature>
<comment type="subcellular location">
    <subcellularLocation>
        <location evidence="1">Membrane</location>
        <topology evidence="1">Multi-pass membrane protein</topology>
    </subcellularLocation>
</comment>
<evidence type="ECO:0000256" key="3">
    <source>
        <dbReference type="ARBA" id="ARBA00022692"/>
    </source>
</evidence>
<dbReference type="SUPFAM" id="SSF81321">
    <property type="entry name" value="Family A G protein-coupled receptor-like"/>
    <property type="match status" value="1"/>
</dbReference>
<feature type="domain" description="G-protein coupled receptors family 2 profile 2" evidence="10">
    <location>
        <begin position="1151"/>
        <end position="1395"/>
    </location>
</feature>
<dbReference type="Gene3D" id="3.30.460.90">
    <property type="match status" value="1"/>
</dbReference>
<proteinExistence type="inferred from homology"/>
<keyword evidence="4 8" id="KW-1133">Transmembrane helix</keyword>
<feature type="transmembrane region" description="Helical" evidence="8">
    <location>
        <begin position="1255"/>
        <end position="1278"/>
    </location>
</feature>
<evidence type="ECO:0000256" key="8">
    <source>
        <dbReference type="SAM" id="Phobius"/>
    </source>
</evidence>
<keyword evidence="6" id="KW-1015">Disulfide bond</keyword>
<dbReference type="Gene3D" id="3.10.100.10">
    <property type="entry name" value="Mannose-Binding Protein A, subunit A"/>
    <property type="match status" value="1"/>
</dbReference>
<keyword evidence="7" id="KW-0325">Glycoprotein</keyword>
<feature type="transmembrane region" description="Helical" evidence="8">
    <location>
        <begin position="1213"/>
        <end position="1234"/>
    </location>
</feature>
<dbReference type="Pfam" id="PF00002">
    <property type="entry name" value="7tm_2"/>
    <property type="match status" value="1"/>
</dbReference>
<gene>
    <name evidence="11" type="primary">GPR133</name>
    <name evidence="11" type="ORF">AWC38_SpisGene19461</name>
</gene>
<keyword evidence="12" id="KW-1185">Reference proteome</keyword>
<dbReference type="PRINTS" id="PR00249">
    <property type="entry name" value="GPCRSECRETIN"/>
</dbReference>
<feature type="transmembrane region" description="Helical" evidence="8">
    <location>
        <begin position="1188"/>
        <end position="1207"/>
    </location>
</feature>
<dbReference type="SUPFAM" id="SSF56436">
    <property type="entry name" value="C-type lectin-like"/>
    <property type="match status" value="1"/>
</dbReference>
<organism evidence="11 12">
    <name type="scientific">Stylophora pistillata</name>
    <name type="common">Smooth cauliflower coral</name>
    <dbReference type="NCBI Taxonomy" id="50429"/>
    <lineage>
        <taxon>Eukaryota</taxon>
        <taxon>Metazoa</taxon>
        <taxon>Cnidaria</taxon>
        <taxon>Anthozoa</taxon>
        <taxon>Hexacorallia</taxon>
        <taxon>Scleractinia</taxon>
        <taxon>Astrocoeniina</taxon>
        <taxon>Pocilloporidae</taxon>
        <taxon>Stylophora</taxon>
    </lineage>
</organism>
<dbReference type="CDD" id="cd00037">
    <property type="entry name" value="CLECT"/>
    <property type="match status" value="1"/>
</dbReference>
<dbReference type="Gene3D" id="1.20.1070.10">
    <property type="entry name" value="Rhodopsin 7-helix transmembrane proteins"/>
    <property type="match status" value="1"/>
</dbReference>
<evidence type="ECO:0000313" key="12">
    <source>
        <dbReference type="Proteomes" id="UP000225706"/>
    </source>
</evidence>
<dbReference type="SMART" id="SM00034">
    <property type="entry name" value="CLECT"/>
    <property type="match status" value="1"/>
</dbReference>
<dbReference type="PROSITE" id="PS50261">
    <property type="entry name" value="G_PROTEIN_RECEP_F2_4"/>
    <property type="match status" value="1"/>
</dbReference>
<dbReference type="Gene3D" id="1.10.1410.40">
    <property type="match status" value="1"/>
</dbReference>
<keyword evidence="11" id="KW-0675">Receptor</keyword>
<dbReference type="FunFam" id="1.20.1070.10:FF:000058">
    <property type="entry name" value="Adhesion G protein-coupled receptor F5"/>
    <property type="match status" value="1"/>
</dbReference>
<dbReference type="GO" id="GO:0005886">
    <property type="term" value="C:plasma membrane"/>
    <property type="evidence" value="ECO:0007669"/>
    <property type="project" value="TreeGrafter"/>
</dbReference>
<dbReference type="Gene3D" id="2.60.220.50">
    <property type="match status" value="1"/>
</dbReference>
<evidence type="ECO:0000256" key="4">
    <source>
        <dbReference type="ARBA" id="ARBA00022989"/>
    </source>
</evidence>
<dbReference type="PANTHER" id="PTHR12011:SF347">
    <property type="entry name" value="FI21270P1-RELATED"/>
    <property type="match status" value="1"/>
</dbReference>
<dbReference type="InterPro" id="IPR000832">
    <property type="entry name" value="GPCR_2_secretin-like"/>
</dbReference>
<dbReference type="InterPro" id="IPR016187">
    <property type="entry name" value="CTDL_fold"/>
</dbReference>
<feature type="transmembrane region" description="Helical" evidence="8">
    <location>
        <begin position="1153"/>
        <end position="1176"/>
    </location>
</feature>
<comment type="caution">
    <text evidence="11">The sequence shown here is derived from an EMBL/GenBank/DDBJ whole genome shotgun (WGS) entry which is preliminary data.</text>
</comment>
<evidence type="ECO:0000313" key="11">
    <source>
        <dbReference type="EMBL" id="PFX16260.1"/>
    </source>
</evidence>
<dbReference type="InterPro" id="IPR001304">
    <property type="entry name" value="C-type_lectin-like"/>
</dbReference>
<feature type="domain" description="C-type lectin" evidence="9">
    <location>
        <begin position="686"/>
        <end position="808"/>
    </location>
</feature>
<feature type="transmembrane region" description="Helical" evidence="8">
    <location>
        <begin position="1344"/>
        <end position="1365"/>
    </location>
</feature>
<feature type="transmembrane region" description="Helical" evidence="8">
    <location>
        <begin position="602"/>
        <end position="623"/>
    </location>
</feature>
<feature type="transmembrane region" description="Helical" evidence="8">
    <location>
        <begin position="1298"/>
        <end position="1323"/>
    </location>
</feature>
<evidence type="ECO:0000256" key="2">
    <source>
        <dbReference type="ARBA" id="ARBA00007343"/>
    </source>
</evidence>
<keyword evidence="5 8" id="KW-0472">Membrane</keyword>
<accession>A0A2B4RIE8</accession>
<sequence>MASKIPCEDSVTMACPNQLDLFLTGLADTKANFPDGENSQIIREELNQIIQGTLLDLSGKYRLFHKAVVQQGGSMVEGTKIGQADEFDYVFILTELQEQLVWKDGKPFCADNYDMNIQSTKLVLNMKELCFMEDILCPDWCDQEENEQRRSNQLIFKDGKSPWRDEISAMVSEAIHRSLQSQVKKFTMWQHVARLKYPSGRTYLQILKFTDAEGSERFVSVDICFAIQIPHSAPNSEPLQLLFDFWSINTISCSRRSESTWELSKLSSLPLDSVEKRCYRVLKYLIQTFLESQLDLYTMEYKAVIGTYTLKTLFLNVLMESEEKWELHQLGQKTLEILELIRKDLETLKSEKTSSDLPMQHPLLVSMEYSLHPQSAEPALFQRSNLLNPRKSFSKPVFKQPEAIEDQVFTLIELLLMVRDTDEGREHILSQIEAIERLKIPLKDGTYQVPVMEKLVEKDSKRGVYNNFLLIWHIMEREDFKNFMRRSKFGISVQPKGKKDDCIVFPKTFSILKYLNCSLFKKDSESGENNSTEIVEMDVFDHDGEWNQVVCWNVNESVDLCSIISGEFCSFCATRKKSVVVGPNPSPEEERRRVHERKITKTFGVLVAMFILCFAPAMGYYFVLESIVVDPVLRAIVWRFIEKIWSETEKLVKLHSFTVAFMAAEVSREFNTFYLCQKPKVLQKANGTASYTGKSSFHRWSDAVKNCQKNSGGFLAKIKSLAELQNARTAFLPHQHPEEYWIGIKYDTTEDNFVWGDGTLVNPTAAFEAIVNRAEQQSSSADKRCLYLTTQDVLVAENCEEHKKYICQVGETADPVEASSSNNIQAASTSTSSVLLPSTVAEATIAATTVVPATTITTTTTSTKTGIRSYSYLTSSSRSSPVSSLMVSPTASLQSLYSSVSSTNLPSSSSSYAPQKTHPTITTIAASHTLSLVEEYTSEMKKINASEPSSLENAINLTSKLVRKASTSDNKVNILVSFEKLESLALNYASLHLTSRNGSEAEISIERKELGMSLMRVPTDHKSGVIFPSQANTFNESFIREEEGAITLSSSMFDQERYVVCILYKNVADLMPEGANNVDNSKESTIRTRIISCTVKPEVQGSFEEDVVIKLTNTKDNLTATQTSCVFWNFSISTKFDVGETKISDDHKFSLTLVTYIGLSLSLVGEIITILAYLILLNLESSQSHIRLNLGTCLVIAQLVFMTGIKATQTKTLCAIVAITINYFYLVAFAWMVLEGVMLYLKVVKVFNVDTSTKFFYALAWGISTMVVASTFGITVIIEGSIDNSMRDDVCWFSFSSGFNWAFVGSVLFACLVNLVLLIRIIVEITRLKDVSGAAETHSCRKSLMACVVLFPLLGLTWIFGILTVTDAGLVFQYLFTIFNSLQGLFIFLFHVVRSKEIRAALETKRQRWETSRSVSMAANENTTSSAAKEKRLFTLVNKIRPETQKSISTTLTTVL</sequence>
<dbReference type="GO" id="GO:0004930">
    <property type="term" value="F:G protein-coupled receptor activity"/>
    <property type="evidence" value="ECO:0007669"/>
    <property type="project" value="InterPro"/>
</dbReference>
<dbReference type="PANTHER" id="PTHR12011">
    <property type="entry name" value="ADHESION G-PROTEIN COUPLED RECEPTOR"/>
    <property type="match status" value="1"/>
</dbReference>
<evidence type="ECO:0000256" key="1">
    <source>
        <dbReference type="ARBA" id="ARBA00004141"/>
    </source>
</evidence>
<dbReference type="OrthoDB" id="5953090at2759"/>
<reference evidence="12" key="1">
    <citation type="journal article" date="2017" name="bioRxiv">
        <title>Comparative analysis of the genomes of Stylophora pistillata and Acropora digitifera provides evidence for extensive differences between species of corals.</title>
        <authorList>
            <person name="Voolstra C.R."/>
            <person name="Li Y."/>
            <person name="Liew Y.J."/>
            <person name="Baumgarten S."/>
            <person name="Zoccola D."/>
            <person name="Flot J.-F."/>
            <person name="Tambutte S."/>
            <person name="Allemand D."/>
            <person name="Aranda M."/>
        </authorList>
    </citation>
    <scope>NUCLEOTIDE SEQUENCE [LARGE SCALE GENOMIC DNA]</scope>
</reference>
<dbReference type="Proteomes" id="UP000225706">
    <property type="component" value="Unassembled WGS sequence"/>
</dbReference>
<dbReference type="InterPro" id="IPR046338">
    <property type="entry name" value="GAIN_dom_sf"/>
</dbReference>
<dbReference type="InterPro" id="IPR017981">
    <property type="entry name" value="GPCR_2-like_7TM"/>
</dbReference>